<dbReference type="Gramene" id="TuG1812G0500005084.01.T01">
    <property type="protein sequence ID" value="TuG1812G0500005084.01.T01.cds249728"/>
    <property type="gene ID" value="TuG1812G0500005084.01"/>
</dbReference>
<name>A0A8R7QKD9_TRIUA</name>
<evidence type="ECO:0000313" key="3">
    <source>
        <dbReference type="Proteomes" id="UP000015106"/>
    </source>
</evidence>
<reference evidence="2" key="3">
    <citation type="submission" date="2022-06" db="UniProtKB">
        <authorList>
            <consortium name="EnsemblPlants"/>
        </authorList>
    </citation>
    <scope>IDENTIFICATION</scope>
</reference>
<protein>
    <submittedName>
        <fullName evidence="2">Uncharacterized protein</fullName>
    </submittedName>
</protein>
<reference evidence="2" key="2">
    <citation type="submission" date="2018-03" db="EMBL/GenBank/DDBJ databases">
        <title>The Triticum urartu genome reveals the dynamic nature of wheat genome evolution.</title>
        <authorList>
            <person name="Ling H."/>
            <person name="Ma B."/>
            <person name="Shi X."/>
            <person name="Liu H."/>
            <person name="Dong L."/>
            <person name="Sun H."/>
            <person name="Cao Y."/>
            <person name="Gao Q."/>
            <person name="Zheng S."/>
            <person name="Li Y."/>
            <person name="Yu Y."/>
            <person name="Du H."/>
            <person name="Qi M."/>
            <person name="Li Y."/>
            <person name="Yu H."/>
            <person name="Cui Y."/>
            <person name="Wang N."/>
            <person name="Chen C."/>
            <person name="Wu H."/>
            <person name="Zhao Y."/>
            <person name="Zhang J."/>
            <person name="Li Y."/>
            <person name="Zhou W."/>
            <person name="Zhang B."/>
            <person name="Hu W."/>
            <person name="Eijk M."/>
            <person name="Tang J."/>
            <person name="Witsenboer H."/>
            <person name="Zhao S."/>
            <person name="Li Z."/>
            <person name="Zhang A."/>
            <person name="Wang D."/>
            <person name="Liang C."/>
        </authorList>
    </citation>
    <scope>NUCLEOTIDE SEQUENCE [LARGE SCALE GENOMIC DNA]</scope>
    <source>
        <strain evidence="2">cv. G1812</strain>
    </source>
</reference>
<dbReference type="AlphaFoldDB" id="A0A8R7QKD9"/>
<sequence>MLLPVPSLSRPPGFEASPMPPLPSSGPVHRTPSPVRRRRVDASGAVGLQCLAPLFEDRQEAILPTPAPTPPRALTTRRKTMAGVSISGVGGTFSLHKTKTASRPKATPMARAAEILVCRSLGIVKDGEDVTTAALDAFADRFKEHLSPEVLTAMRGLFKLDDANADAVEEALLAHGGGGALDLERADEEAVLQ</sequence>
<feature type="region of interest" description="Disordered" evidence="1">
    <location>
        <begin position="1"/>
        <end position="38"/>
    </location>
</feature>
<dbReference type="Proteomes" id="UP000015106">
    <property type="component" value="Chromosome 5"/>
</dbReference>
<organism evidence="2 3">
    <name type="scientific">Triticum urartu</name>
    <name type="common">Red wild einkorn</name>
    <name type="synonym">Crithodium urartu</name>
    <dbReference type="NCBI Taxonomy" id="4572"/>
    <lineage>
        <taxon>Eukaryota</taxon>
        <taxon>Viridiplantae</taxon>
        <taxon>Streptophyta</taxon>
        <taxon>Embryophyta</taxon>
        <taxon>Tracheophyta</taxon>
        <taxon>Spermatophyta</taxon>
        <taxon>Magnoliopsida</taxon>
        <taxon>Liliopsida</taxon>
        <taxon>Poales</taxon>
        <taxon>Poaceae</taxon>
        <taxon>BOP clade</taxon>
        <taxon>Pooideae</taxon>
        <taxon>Triticodae</taxon>
        <taxon>Triticeae</taxon>
        <taxon>Triticinae</taxon>
        <taxon>Triticum</taxon>
    </lineage>
</organism>
<evidence type="ECO:0000256" key="1">
    <source>
        <dbReference type="SAM" id="MobiDB-lite"/>
    </source>
</evidence>
<reference evidence="3" key="1">
    <citation type="journal article" date="2013" name="Nature">
        <title>Draft genome of the wheat A-genome progenitor Triticum urartu.</title>
        <authorList>
            <person name="Ling H.Q."/>
            <person name="Zhao S."/>
            <person name="Liu D."/>
            <person name="Wang J."/>
            <person name="Sun H."/>
            <person name="Zhang C."/>
            <person name="Fan H."/>
            <person name="Li D."/>
            <person name="Dong L."/>
            <person name="Tao Y."/>
            <person name="Gao C."/>
            <person name="Wu H."/>
            <person name="Li Y."/>
            <person name="Cui Y."/>
            <person name="Guo X."/>
            <person name="Zheng S."/>
            <person name="Wang B."/>
            <person name="Yu K."/>
            <person name="Liang Q."/>
            <person name="Yang W."/>
            <person name="Lou X."/>
            <person name="Chen J."/>
            <person name="Feng M."/>
            <person name="Jian J."/>
            <person name="Zhang X."/>
            <person name="Luo G."/>
            <person name="Jiang Y."/>
            <person name="Liu J."/>
            <person name="Wang Z."/>
            <person name="Sha Y."/>
            <person name="Zhang B."/>
            <person name="Wu H."/>
            <person name="Tang D."/>
            <person name="Shen Q."/>
            <person name="Xue P."/>
            <person name="Zou S."/>
            <person name="Wang X."/>
            <person name="Liu X."/>
            <person name="Wang F."/>
            <person name="Yang Y."/>
            <person name="An X."/>
            <person name="Dong Z."/>
            <person name="Zhang K."/>
            <person name="Zhang X."/>
            <person name="Luo M.C."/>
            <person name="Dvorak J."/>
            <person name="Tong Y."/>
            <person name="Wang J."/>
            <person name="Yang H."/>
            <person name="Li Z."/>
            <person name="Wang D."/>
            <person name="Zhang A."/>
            <person name="Wang J."/>
        </authorList>
    </citation>
    <scope>NUCLEOTIDE SEQUENCE</scope>
    <source>
        <strain evidence="3">cv. G1812</strain>
    </source>
</reference>
<keyword evidence="3" id="KW-1185">Reference proteome</keyword>
<accession>A0A8R7QKD9</accession>
<evidence type="ECO:0000313" key="2">
    <source>
        <dbReference type="EnsemblPlants" id="TuG1812G0500005084.01.T01.cds249728"/>
    </source>
</evidence>
<dbReference type="EnsemblPlants" id="TuG1812G0500005084.01.T01">
    <property type="protein sequence ID" value="TuG1812G0500005084.01.T01.cds249728"/>
    <property type="gene ID" value="TuG1812G0500005084.01"/>
</dbReference>
<proteinExistence type="predicted"/>